<dbReference type="InterPro" id="IPR051531">
    <property type="entry name" value="N-acetyltransferase"/>
</dbReference>
<proteinExistence type="predicted"/>
<dbReference type="Pfam" id="PF13302">
    <property type="entry name" value="Acetyltransf_3"/>
    <property type="match status" value="1"/>
</dbReference>
<protein>
    <submittedName>
        <fullName evidence="2">N-acetyltransferase</fullName>
    </submittedName>
</protein>
<dbReference type="InterPro" id="IPR016181">
    <property type="entry name" value="Acyl_CoA_acyltransferase"/>
</dbReference>
<evidence type="ECO:0000259" key="1">
    <source>
        <dbReference type="PROSITE" id="PS51186"/>
    </source>
</evidence>
<dbReference type="AlphaFoldDB" id="A0A3S3LKL3"/>
<organism evidence="2 3">
    <name type="scientific">Paenirhodobacter huangdaonensis</name>
    <dbReference type="NCBI Taxonomy" id="2501515"/>
    <lineage>
        <taxon>Bacteria</taxon>
        <taxon>Pseudomonadati</taxon>
        <taxon>Pseudomonadota</taxon>
        <taxon>Alphaproteobacteria</taxon>
        <taxon>Rhodobacterales</taxon>
        <taxon>Rhodobacter group</taxon>
        <taxon>Paenirhodobacter</taxon>
    </lineage>
</organism>
<feature type="domain" description="N-acetyltransferase" evidence="1">
    <location>
        <begin position="16"/>
        <end position="178"/>
    </location>
</feature>
<dbReference type="PROSITE" id="PS51186">
    <property type="entry name" value="GNAT"/>
    <property type="match status" value="1"/>
</dbReference>
<reference evidence="2 3" key="1">
    <citation type="submission" date="2019-01" db="EMBL/GenBank/DDBJ databases">
        <title>Sinorhodobacter populi sp. nov. isolated from the symptomatic bark tissue of Populus euramericana canker.</title>
        <authorList>
            <person name="Xu G."/>
        </authorList>
    </citation>
    <scope>NUCLEOTIDE SEQUENCE [LARGE SCALE GENOMIC DNA]</scope>
    <source>
        <strain evidence="2 3">CGMCC 1.12963</strain>
    </source>
</reference>
<dbReference type="Proteomes" id="UP000288071">
    <property type="component" value="Unassembled WGS sequence"/>
</dbReference>
<dbReference type="InterPro" id="IPR000182">
    <property type="entry name" value="GNAT_dom"/>
</dbReference>
<comment type="caution">
    <text evidence="2">The sequence shown here is derived from an EMBL/GenBank/DDBJ whole genome shotgun (WGS) entry which is preliminary data.</text>
</comment>
<sequence>MIQMYRLPESLETDRYSLRRAKIEDAQAIFAAYAADPEVTRFLGWMPHHSVTDTNEFLQIVSAEWEAGNGFPLVAFDRRQPAELVGMFHPQLNGHKVSYGYVLRRSAWGKGCASEVMHRLVAHALSHSQVFRAEAFCDVENPASARVLEKAGMEREGVMRRYFRHPNISDVPRDCFLYSKVR</sequence>
<dbReference type="EMBL" id="SAVA01000010">
    <property type="protein sequence ID" value="RWR50076.1"/>
    <property type="molecule type" value="Genomic_DNA"/>
</dbReference>
<keyword evidence="2" id="KW-0808">Transferase</keyword>
<keyword evidence="3" id="KW-1185">Reference proteome</keyword>
<dbReference type="SUPFAM" id="SSF55729">
    <property type="entry name" value="Acyl-CoA N-acyltransferases (Nat)"/>
    <property type="match status" value="1"/>
</dbReference>
<evidence type="ECO:0000313" key="3">
    <source>
        <dbReference type="Proteomes" id="UP000288071"/>
    </source>
</evidence>
<name>A0A3S3LKL3_9RHOB</name>
<dbReference type="PANTHER" id="PTHR43792">
    <property type="entry name" value="GNAT FAMILY, PUTATIVE (AFU_ORTHOLOGUE AFUA_3G00765)-RELATED-RELATED"/>
    <property type="match status" value="1"/>
</dbReference>
<dbReference type="Gene3D" id="3.40.630.30">
    <property type="match status" value="1"/>
</dbReference>
<gene>
    <name evidence="2" type="ORF">EOW66_16345</name>
</gene>
<evidence type="ECO:0000313" key="2">
    <source>
        <dbReference type="EMBL" id="RWR50076.1"/>
    </source>
</evidence>
<reference evidence="3" key="2">
    <citation type="submission" date="2019-01" db="EMBL/GenBank/DDBJ databases">
        <title>Sinorhodobacter populi sp. nov. isolated from the symptomatic bark tissue of Populus euramericana canker.</title>
        <authorList>
            <person name="Li Y."/>
        </authorList>
    </citation>
    <scope>NUCLEOTIDE SEQUENCE [LARGE SCALE GENOMIC DNA]</scope>
    <source>
        <strain evidence="3">CGMCC 1.12963</strain>
    </source>
</reference>
<dbReference type="GO" id="GO:0016747">
    <property type="term" value="F:acyltransferase activity, transferring groups other than amino-acyl groups"/>
    <property type="evidence" value="ECO:0007669"/>
    <property type="project" value="InterPro"/>
</dbReference>
<accession>A0A3S3LKL3</accession>